<dbReference type="PANTHER" id="PTHR11795">
    <property type="entry name" value="BRANCHED-CHAIN AMINO ACID TRANSPORT SYSTEM PERMEASE PROTEIN LIVH"/>
    <property type="match status" value="1"/>
</dbReference>
<reference evidence="10 12" key="1">
    <citation type="submission" date="2018-03" db="EMBL/GenBank/DDBJ databases">
        <title>Genomic Encyclopedia of Archaeal and Bacterial Type Strains, Phase II (KMG-II): from individual species to whole genera.</title>
        <authorList>
            <person name="Goeker M."/>
        </authorList>
    </citation>
    <scope>NUCLEOTIDE SEQUENCE [LARGE SCALE GENOMIC DNA]</scope>
    <source>
        <strain evidence="10 12">DSM 21548</strain>
    </source>
</reference>
<dbReference type="Proteomes" id="UP000241203">
    <property type="component" value="Unassembled WGS sequence"/>
</dbReference>
<dbReference type="Pfam" id="PF02653">
    <property type="entry name" value="BPD_transp_2"/>
    <property type="match status" value="1"/>
</dbReference>
<feature type="transmembrane region" description="Helical" evidence="9">
    <location>
        <begin position="63"/>
        <end position="86"/>
    </location>
</feature>
<keyword evidence="6 9" id="KW-1133">Transmembrane helix</keyword>
<evidence type="ECO:0000256" key="8">
    <source>
        <dbReference type="ARBA" id="ARBA00037998"/>
    </source>
</evidence>
<protein>
    <submittedName>
        <fullName evidence="10">Amino acid/amide ABC transporter membrane protein 1 (HAAT family)</fullName>
    </submittedName>
    <submittedName>
        <fullName evidence="11">Branched-chain amino acid ABC transporter permease</fullName>
    </submittedName>
</protein>
<dbReference type="RefSeq" id="WP_106563371.1">
    <property type="nucleotide sequence ID" value="NZ_PYAU01000001.1"/>
</dbReference>
<comment type="subcellular location">
    <subcellularLocation>
        <location evidence="1">Cell membrane</location>
        <topology evidence="1">Multi-pass membrane protein</topology>
    </subcellularLocation>
</comment>
<feature type="transmembrane region" description="Helical" evidence="9">
    <location>
        <begin position="6"/>
        <end position="31"/>
    </location>
</feature>
<keyword evidence="7 9" id="KW-0472">Membrane</keyword>
<dbReference type="PANTHER" id="PTHR11795:SF445">
    <property type="entry name" value="AMINO ACID ABC TRANSPORTER PERMEASE PROTEIN"/>
    <property type="match status" value="1"/>
</dbReference>
<reference evidence="11 13" key="2">
    <citation type="submission" date="2018-12" db="EMBL/GenBank/DDBJ databases">
        <authorList>
            <person name="hu s."/>
            <person name="Xu Y."/>
            <person name="Xu B."/>
            <person name="Li F."/>
        </authorList>
    </citation>
    <scope>NUCLEOTIDE SEQUENCE [LARGE SCALE GENOMIC DNA]</scope>
    <source>
        <strain evidence="11 13">KSW2-17</strain>
    </source>
</reference>
<feature type="transmembrane region" description="Helical" evidence="9">
    <location>
        <begin position="194"/>
        <end position="213"/>
    </location>
</feature>
<sequence length="295" mass="30835">MNLNGLAQIVASSIATGALYALLLFGMLIVYRVSKAVNFAHGALGMVAAFLSYVLTIDLGWPVWAAIASGLAVAAVISFATDRFVLEPISRKAGREGLDLVVTLGILLFLTAGGEALFGTSTRSYLPLGTDVPVVIGDMYLNANQIIATLATLVLLGAFAWFLNKTPSGLAMRAVASDPSLASSVGLNVSTVRALTWGFAGLTAGIVGIIVASRLSVDAYYMTPFLIKAVIAGIIGGLDRFVAPLLVCFALAVFEGLAAFFIGTNFAVPSVFVLVILLLAFLPKRFLSERGVVRA</sequence>
<name>A0A2P8GWJ9_9MICO</name>
<dbReference type="EMBL" id="PYAU01000001">
    <property type="protein sequence ID" value="PSL38340.1"/>
    <property type="molecule type" value="Genomic_DNA"/>
</dbReference>
<dbReference type="InterPro" id="IPR052157">
    <property type="entry name" value="BCAA_transport_permease"/>
</dbReference>
<dbReference type="GO" id="GO:0005886">
    <property type="term" value="C:plasma membrane"/>
    <property type="evidence" value="ECO:0007669"/>
    <property type="project" value="UniProtKB-SubCell"/>
</dbReference>
<evidence type="ECO:0000256" key="4">
    <source>
        <dbReference type="ARBA" id="ARBA00022692"/>
    </source>
</evidence>
<evidence type="ECO:0000256" key="1">
    <source>
        <dbReference type="ARBA" id="ARBA00004651"/>
    </source>
</evidence>
<evidence type="ECO:0000313" key="12">
    <source>
        <dbReference type="Proteomes" id="UP000241203"/>
    </source>
</evidence>
<dbReference type="InterPro" id="IPR001851">
    <property type="entry name" value="ABC_transp_permease"/>
</dbReference>
<evidence type="ECO:0000256" key="6">
    <source>
        <dbReference type="ARBA" id="ARBA00022989"/>
    </source>
</evidence>
<feature type="transmembrane region" description="Helical" evidence="9">
    <location>
        <begin position="268"/>
        <end position="287"/>
    </location>
</feature>
<organism evidence="10 12">
    <name type="scientific">Labedella gwakjiensis</name>
    <dbReference type="NCBI Taxonomy" id="390269"/>
    <lineage>
        <taxon>Bacteria</taxon>
        <taxon>Bacillati</taxon>
        <taxon>Actinomycetota</taxon>
        <taxon>Actinomycetes</taxon>
        <taxon>Micrococcales</taxon>
        <taxon>Microbacteriaceae</taxon>
        <taxon>Labedella</taxon>
    </lineage>
</organism>
<feature type="transmembrane region" description="Helical" evidence="9">
    <location>
        <begin position="38"/>
        <end position="57"/>
    </location>
</feature>
<keyword evidence="5" id="KW-0029">Amino-acid transport</keyword>
<dbReference type="OrthoDB" id="9807115at2"/>
<keyword evidence="4 9" id="KW-0812">Transmembrane</keyword>
<evidence type="ECO:0000256" key="3">
    <source>
        <dbReference type="ARBA" id="ARBA00022475"/>
    </source>
</evidence>
<dbReference type="GO" id="GO:0006865">
    <property type="term" value="P:amino acid transport"/>
    <property type="evidence" value="ECO:0007669"/>
    <property type="project" value="UniProtKB-KW"/>
</dbReference>
<dbReference type="AlphaFoldDB" id="A0A2P8GWJ9"/>
<gene>
    <name evidence="10" type="ORF">CLV49_1961</name>
    <name evidence="11" type="ORF">ELQ93_09410</name>
</gene>
<comment type="caution">
    <text evidence="10">The sequence shown here is derived from an EMBL/GenBank/DDBJ whole genome shotgun (WGS) entry which is preliminary data.</text>
</comment>
<evidence type="ECO:0000256" key="2">
    <source>
        <dbReference type="ARBA" id="ARBA00022448"/>
    </source>
</evidence>
<dbReference type="Proteomes" id="UP000268291">
    <property type="component" value="Unassembled WGS sequence"/>
</dbReference>
<evidence type="ECO:0000256" key="9">
    <source>
        <dbReference type="SAM" id="Phobius"/>
    </source>
</evidence>
<feature type="transmembrane region" description="Helical" evidence="9">
    <location>
        <begin position="98"/>
        <end position="119"/>
    </location>
</feature>
<accession>A0A2P8GWJ9</accession>
<evidence type="ECO:0000313" key="10">
    <source>
        <dbReference type="EMBL" id="PSL38340.1"/>
    </source>
</evidence>
<keyword evidence="13" id="KW-1185">Reference proteome</keyword>
<proteinExistence type="inferred from homology"/>
<dbReference type="EMBL" id="RZGY01000001">
    <property type="protein sequence ID" value="RUQ87127.1"/>
    <property type="molecule type" value="Genomic_DNA"/>
</dbReference>
<evidence type="ECO:0000256" key="5">
    <source>
        <dbReference type="ARBA" id="ARBA00022970"/>
    </source>
</evidence>
<evidence type="ECO:0000256" key="7">
    <source>
        <dbReference type="ARBA" id="ARBA00023136"/>
    </source>
</evidence>
<feature type="transmembrane region" description="Helical" evidence="9">
    <location>
        <begin position="139"/>
        <end position="163"/>
    </location>
</feature>
<comment type="similarity">
    <text evidence="8">Belongs to the binding-protein-dependent transport system permease family. LivHM subfamily.</text>
</comment>
<keyword evidence="2" id="KW-0813">Transport</keyword>
<evidence type="ECO:0000313" key="11">
    <source>
        <dbReference type="EMBL" id="RUQ87127.1"/>
    </source>
</evidence>
<keyword evidence="3" id="KW-1003">Cell membrane</keyword>
<dbReference type="GO" id="GO:0022857">
    <property type="term" value="F:transmembrane transporter activity"/>
    <property type="evidence" value="ECO:0007669"/>
    <property type="project" value="InterPro"/>
</dbReference>
<dbReference type="CDD" id="cd06582">
    <property type="entry name" value="TM_PBP1_LivH_like"/>
    <property type="match status" value="1"/>
</dbReference>
<evidence type="ECO:0000313" key="13">
    <source>
        <dbReference type="Proteomes" id="UP000268291"/>
    </source>
</evidence>